<keyword evidence="4" id="KW-1185">Reference proteome</keyword>
<feature type="region of interest" description="Disordered" evidence="1">
    <location>
        <begin position="63"/>
        <end position="82"/>
    </location>
</feature>
<feature type="transmembrane region" description="Helical" evidence="2">
    <location>
        <begin position="28"/>
        <end position="47"/>
    </location>
</feature>
<evidence type="ECO:0000256" key="1">
    <source>
        <dbReference type="SAM" id="MobiDB-lite"/>
    </source>
</evidence>
<protein>
    <submittedName>
        <fullName evidence="3">Uncharacterized protein</fullName>
    </submittedName>
</protein>
<name>A0ABQ6LJ09_9RHOB</name>
<dbReference type="EMBL" id="BSYI01000017">
    <property type="protein sequence ID" value="GMG83265.1"/>
    <property type="molecule type" value="Genomic_DNA"/>
</dbReference>
<reference evidence="3 4" key="1">
    <citation type="submission" date="2023-04" db="EMBL/GenBank/DDBJ databases">
        <title>Marinoamorphus aggregata gen. nov., sp. Nov., isolate from tissue of brittle star Ophioplocus japonicus.</title>
        <authorList>
            <person name="Kawano K."/>
            <person name="Sawayama S."/>
            <person name="Nakagawa S."/>
        </authorList>
    </citation>
    <scope>NUCLEOTIDE SEQUENCE [LARGE SCALE GENOMIC DNA]</scope>
    <source>
        <strain evidence="3 4">NKW23</strain>
    </source>
</reference>
<keyword evidence="2" id="KW-0472">Membrane</keyword>
<keyword evidence="2" id="KW-0812">Transmembrane</keyword>
<comment type="caution">
    <text evidence="3">The sequence shown here is derived from an EMBL/GenBank/DDBJ whole genome shotgun (WGS) entry which is preliminary data.</text>
</comment>
<proteinExistence type="predicted"/>
<organism evidence="3 4">
    <name type="scientific">Paralimibaculum aggregatum</name>
    <dbReference type="NCBI Taxonomy" id="3036245"/>
    <lineage>
        <taxon>Bacteria</taxon>
        <taxon>Pseudomonadati</taxon>
        <taxon>Pseudomonadota</taxon>
        <taxon>Alphaproteobacteria</taxon>
        <taxon>Rhodobacterales</taxon>
        <taxon>Paracoccaceae</taxon>
        <taxon>Paralimibaculum</taxon>
    </lineage>
</organism>
<evidence type="ECO:0000256" key="2">
    <source>
        <dbReference type="SAM" id="Phobius"/>
    </source>
</evidence>
<sequence>MLTVAYAAALACALLARDAGLGFWGSLLVFWLGGPVWALGLAATPGLRRAFLAAGAEIGSGWDPALPGHEPAPEGWSGPRHAGDTAAWIAQEEELRAWDRDLAWDLADAGTQAPPQRAARGGSA</sequence>
<evidence type="ECO:0000313" key="4">
    <source>
        <dbReference type="Proteomes" id="UP001239909"/>
    </source>
</evidence>
<dbReference type="Proteomes" id="UP001239909">
    <property type="component" value="Unassembled WGS sequence"/>
</dbReference>
<gene>
    <name evidence="3" type="ORF">LNKW23_24780</name>
</gene>
<accession>A0ABQ6LJ09</accession>
<keyword evidence="2" id="KW-1133">Transmembrane helix</keyword>
<evidence type="ECO:0000313" key="3">
    <source>
        <dbReference type="EMBL" id="GMG83265.1"/>
    </source>
</evidence>